<gene>
    <name evidence="2" type="ORF">GCM10023205_51520</name>
</gene>
<dbReference type="PROSITE" id="PS50222">
    <property type="entry name" value="EF_HAND_2"/>
    <property type="match status" value="2"/>
</dbReference>
<dbReference type="RefSeq" id="WP_345678057.1">
    <property type="nucleotide sequence ID" value="NZ_BAABHS010000019.1"/>
</dbReference>
<accession>A0ABP9HTI7</accession>
<protein>
    <recommendedName>
        <fullName evidence="1">EF-hand domain-containing protein</fullName>
    </recommendedName>
</protein>
<dbReference type="PROSITE" id="PS00018">
    <property type="entry name" value="EF_HAND_1"/>
    <property type="match status" value="1"/>
</dbReference>
<dbReference type="SUPFAM" id="SSF47473">
    <property type="entry name" value="EF-hand"/>
    <property type="match status" value="1"/>
</dbReference>
<dbReference type="CDD" id="cd00051">
    <property type="entry name" value="EFh"/>
    <property type="match status" value="1"/>
</dbReference>
<sequence length="186" mass="19632">MTDFLRAKILYGFDLLDADGDGALTEADHVAMGRRIAAALGHPDGGSEERAIVDAYLGIWRDVHLPQDEDGDGRIERAQFLASTLALSADAELAGAALGGLAETYFSIADRDADGSIDAAEFADFTRGHCPTLSDASLAEAFGRLDTDGDGRLPLDELRSALVAYLAGNDPDAPGNWVFGDPRHLG</sequence>
<evidence type="ECO:0000313" key="3">
    <source>
        <dbReference type="Proteomes" id="UP001500466"/>
    </source>
</evidence>
<feature type="domain" description="EF-hand" evidence="1">
    <location>
        <begin position="102"/>
        <end position="132"/>
    </location>
</feature>
<dbReference type="SMART" id="SM00054">
    <property type="entry name" value="EFh"/>
    <property type="match status" value="3"/>
</dbReference>
<organism evidence="2 3">
    <name type="scientific">Yinghuangia aomiensis</name>
    <dbReference type="NCBI Taxonomy" id="676205"/>
    <lineage>
        <taxon>Bacteria</taxon>
        <taxon>Bacillati</taxon>
        <taxon>Actinomycetota</taxon>
        <taxon>Actinomycetes</taxon>
        <taxon>Kitasatosporales</taxon>
        <taxon>Streptomycetaceae</taxon>
        <taxon>Yinghuangia</taxon>
    </lineage>
</organism>
<evidence type="ECO:0000313" key="2">
    <source>
        <dbReference type="EMBL" id="GAA4977604.1"/>
    </source>
</evidence>
<dbReference type="InterPro" id="IPR011992">
    <property type="entry name" value="EF-hand-dom_pair"/>
</dbReference>
<dbReference type="InterPro" id="IPR002048">
    <property type="entry name" value="EF_hand_dom"/>
</dbReference>
<reference evidence="3" key="1">
    <citation type="journal article" date="2019" name="Int. J. Syst. Evol. Microbiol.">
        <title>The Global Catalogue of Microorganisms (GCM) 10K type strain sequencing project: providing services to taxonomists for standard genome sequencing and annotation.</title>
        <authorList>
            <consortium name="The Broad Institute Genomics Platform"/>
            <consortium name="The Broad Institute Genome Sequencing Center for Infectious Disease"/>
            <person name="Wu L."/>
            <person name="Ma J."/>
        </authorList>
    </citation>
    <scope>NUCLEOTIDE SEQUENCE [LARGE SCALE GENOMIC DNA]</scope>
    <source>
        <strain evidence="3">JCM 17986</strain>
    </source>
</reference>
<dbReference type="Gene3D" id="1.10.238.10">
    <property type="entry name" value="EF-hand"/>
    <property type="match status" value="1"/>
</dbReference>
<keyword evidence="3" id="KW-1185">Reference proteome</keyword>
<dbReference type="InterPro" id="IPR018247">
    <property type="entry name" value="EF_Hand_1_Ca_BS"/>
</dbReference>
<dbReference type="Proteomes" id="UP001500466">
    <property type="component" value="Unassembled WGS sequence"/>
</dbReference>
<dbReference type="Pfam" id="PF13499">
    <property type="entry name" value="EF-hand_7"/>
    <property type="match status" value="1"/>
</dbReference>
<name>A0ABP9HTI7_9ACTN</name>
<feature type="domain" description="EF-hand" evidence="1">
    <location>
        <begin position="133"/>
        <end position="168"/>
    </location>
</feature>
<proteinExistence type="predicted"/>
<comment type="caution">
    <text evidence="2">The sequence shown here is derived from an EMBL/GenBank/DDBJ whole genome shotgun (WGS) entry which is preliminary data.</text>
</comment>
<dbReference type="EMBL" id="BAABHS010000019">
    <property type="protein sequence ID" value="GAA4977604.1"/>
    <property type="molecule type" value="Genomic_DNA"/>
</dbReference>
<evidence type="ECO:0000259" key="1">
    <source>
        <dbReference type="PROSITE" id="PS50222"/>
    </source>
</evidence>